<evidence type="ECO:0000256" key="1">
    <source>
        <dbReference type="ARBA" id="ARBA00022723"/>
    </source>
</evidence>
<dbReference type="Pfam" id="PF02176">
    <property type="entry name" value="zf-TRAF"/>
    <property type="match status" value="1"/>
</dbReference>
<dbReference type="SUPFAM" id="SSF57850">
    <property type="entry name" value="RING/U-box"/>
    <property type="match status" value="1"/>
</dbReference>
<feature type="region of interest" description="Disordered" evidence="6">
    <location>
        <begin position="301"/>
        <end position="345"/>
    </location>
</feature>
<keyword evidence="1 4" id="KW-0479">Metal-binding</keyword>
<feature type="coiled-coil region" evidence="5">
    <location>
        <begin position="235"/>
        <end position="262"/>
    </location>
</feature>
<evidence type="ECO:0000256" key="4">
    <source>
        <dbReference type="PROSITE-ProRule" id="PRU00207"/>
    </source>
</evidence>
<name>A0ABP9Z446_9FUNG</name>
<feature type="domain" description="TRAF-type" evidence="7">
    <location>
        <begin position="104"/>
        <end position="148"/>
    </location>
</feature>
<evidence type="ECO:0000256" key="5">
    <source>
        <dbReference type="SAM" id="Coils"/>
    </source>
</evidence>
<keyword evidence="2 4" id="KW-0863">Zinc-finger</keyword>
<dbReference type="PROSITE" id="PS50145">
    <property type="entry name" value="ZF_TRAF"/>
    <property type="match status" value="1"/>
</dbReference>
<evidence type="ECO:0000256" key="6">
    <source>
        <dbReference type="SAM" id="MobiDB-lite"/>
    </source>
</evidence>
<protein>
    <recommendedName>
        <fullName evidence="7">TRAF-type domain-containing protein</fullName>
    </recommendedName>
</protein>
<organism evidence="8 9">
    <name type="scientific">Mucor flavus</name>
    <dbReference type="NCBI Taxonomy" id="439312"/>
    <lineage>
        <taxon>Eukaryota</taxon>
        <taxon>Fungi</taxon>
        <taxon>Fungi incertae sedis</taxon>
        <taxon>Mucoromycota</taxon>
        <taxon>Mucoromycotina</taxon>
        <taxon>Mucoromycetes</taxon>
        <taxon>Mucorales</taxon>
        <taxon>Mucorineae</taxon>
        <taxon>Mucoraceae</taxon>
        <taxon>Mucor</taxon>
    </lineage>
</organism>
<dbReference type="PANTHER" id="PTHR10131:SF94">
    <property type="entry name" value="TNF RECEPTOR-ASSOCIATED FACTOR 4"/>
    <property type="match status" value="1"/>
</dbReference>
<feature type="coiled-coil region" evidence="5">
    <location>
        <begin position="173"/>
        <end position="207"/>
    </location>
</feature>
<accession>A0ABP9Z446</accession>
<evidence type="ECO:0000256" key="3">
    <source>
        <dbReference type="ARBA" id="ARBA00022833"/>
    </source>
</evidence>
<keyword evidence="9" id="KW-1185">Reference proteome</keyword>
<evidence type="ECO:0000259" key="7">
    <source>
        <dbReference type="PROSITE" id="PS50145"/>
    </source>
</evidence>
<reference evidence="8 9" key="1">
    <citation type="submission" date="2024-04" db="EMBL/GenBank/DDBJ databases">
        <title>genome sequences of Mucor flavus KT1a and Helicostylum pulchrum KT1b strains isolated from the surface of a dry-aged beef.</title>
        <authorList>
            <person name="Toyotome T."/>
            <person name="Hosono M."/>
            <person name="Torimaru M."/>
            <person name="Fukuda K."/>
            <person name="Mikami N."/>
        </authorList>
    </citation>
    <scope>NUCLEOTIDE SEQUENCE [LARGE SCALE GENOMIC DNA]</scope>
    <source>
        <strain evidence="8 9">KT1a</strain>
    </source>
</reference>
<evidence type="ECO:0000313" key="8">
    <source>
        <dbReference type="EMBL" id="GAA5813875.1"/>
    </source>
</evidence>
<keyword evidence="5" id="KW-0175">Coiled coil</keyword>
<dbReference type="EMBL" id="BAABUK010000018">
    <property type="protein sequence ID" value="GAA5813875.1"/>
    <property type="molecule type" value="Genomic_DNA"/>
</dbReference>
<comment type="caution">
    <text evidence="8">The sequence shown here is derived from an EMBL/GenBank/DDBJ whole genome shotgun (WGS) entry which is preliminary data.</text>
</comment>
<dbReference type="SUPFAM" id="SSF49599">
    <property type="entry name" value="TRAF domain-like"/>
    <property type="match status" value="2"/>
</dbReference>
<feature type="compositionally biased region" description="Low complexity" evidence="6">
    <location>
        <begin position="302"/>
        <end position="320"/>
    </location>
</feature>
<dbReference type="Proteomes" id="UP001473302">
    <property type="component" value="Unassembled WGS sequence"/>
</dbReference>
<evidence type="ECO:0000256" key="2">
    <source>
        <dbReference type="ARBA" id="ARBA00022771"/>
    </source>
</evidence>
<dbReference type="PANTHER" id="PTHR10131">
    <property type="entry name" value="TNF RECEPTOR ASSOCIATED FACTOR"/>
    <property type="match status" value="1"/>
</dbReference>
<sequence length="345" mass="39763">MRISNRHTFCTFCIYQAIEASPLCPIDRASISVEDIQPAAKIISNMVNELSVYCPRHEQGCAHICQRQYIESHLKYHCQYTMAPCKLDECKELLLKKDLGTHDHYSLCPSEIIECQYCKTSRSRSDHNSHITQCPQFNISCPQEEFGCSWNDQRQLLPKHTLICPYEAIKNYLQKQQKTETLVQKELQQLHKENATLKREQEESKKHVNTIVNQLDLMFPGHFLLDADIPAEARNESMLSENQRLNSELETLSANIASLELKQNMALMTETFRLQEELQSLRAICHGLRMQMHYVMMDRRNNTSSASSNNTTTVSATSQNRNNENASAANKARNYLESSRQDTKL</sequence>
<dbReference type="InterPro" id="IPR001293">
    <property type="entry name" value="Znf_TRAF"/>
</dbReference>
<proteinExistence type="predicted"/>
<dbReference type="Gene3D" id="3.30.40.10">
    <property type="entry name" value="Zinc/RING finger domain, C3HC4 (zinc finger)"/>
    <property type="match status" value="2"/>
</dbReference>
<feature type="zinc finger region" description="TRAF-type" evidence="4">
    <location>
        <begin position="104"/>
        <end position="148"/>
    </location>
</feature>
<gene>
    <name evidence="8" type="ORF">MFLAVUS_007362</name>
</gene>
<keyword evidence="3 4" id="KW-0862">Zinc</keyword>
<dbReference type="InterPro" id="IPR013083">
    <property type="entry name" value="Znf_RING/FYVE/PHD"/>
</dbReference>
<evidence type="ECO:0000313" key="9">
    <source>
        <dbReference type="Proteomes" id="UP001473302"/>
    </source>
</evidence>